<evidence type="ECO:0000256" key="2">
    <source>
        <dbReference type="ARBA" id="ARBA00008017"/>
    </source>
</evidence>
<keyword evidence="7" id="KW-0406">Ion transport</keyword>
<comment type="subcellular location">
    <subcellularLocation>
        <location evidence="7">Cell inner membrane</location>
        <topology evidence="7">Multi-pass membrane protein</topology>
    </subcellularLocation>
    <subcellularLocation>
        <location evidence="1">Cell membrane</location>
        <topology evidence="1">Multi-pass membrane protein</topology>
    </subcellularLocation>
</comment>
<feature type="transmembrane region" description="Helical" evidence="7">
    <location>
        <begin position="226"/>
        <end position="247"/>
    </location>
</feature>
<evidence type="ECO:0000256" key="4">
    <source>
        <dbReference type="ARBA" id="ARBA00022692"/>
    </source>
</evidence>
<dbReference type="InterPro" id="IPR023408">
    <property type="entry name" value="MscS_beta-dom_sf"/>
</dbReference>
<comment type="caution">
    <text evidence="7">Lacks conserved residue(s) required for the propagation of feature annotation.</text>
</comment>
<evidence type="ECO:0000256" key="6">
    <source>
        <dbReference type="ARBA" id="ARBA00023136"/>
    </source>
</evidence>
<feature type="transmembrane region" description="Helical" evidence="7">
    <location>
        <begin position="324"/>
        <end position="341"/>
    </location>
</feature>
<keyword evidence="7" id="KW-0813">Transport</keyword>
<reference evidence="11 12" key="1">
    <citation type="journal article" date="2008" name="Genome Res.">
        <title>Genome sequence of the beta-rhizobium Cupriavidus taiwanensis and comparative genomics of rhizobia.</title>
        <authorList>
            <person name="Amadou C."/>
            <person name="Pascal G."/>
            <person name="Mangenot S."/>
            <person name="Glew M."/>
            <person name="Bontemps C."/>
            <person name="Capela D."/>
            <person name="Carrere S."/>
            <person name="Cruveiller S."/>
            <person name="Dossat C."/>
            <person name="Lajus A."/>
            <person name="Marchetti M."/>
            <person name="Poinsot V."/>
            <person name="Rouy Z."/>
            <person name="Servin B."/>
            <person name="Saad M."/>
            <person name="Schenowitz C."/>
            <person name="Barbe V."/>
            <person name="Batut J."/>
            <person name="Medigue C."/>
            <person name="Masson-Boivin C."/>
        </authorList>
    </citation>
    <scope>NUCLEOTIDE SEQUENCE [LARGE SCALE GENOMIC DNA]</scope>
    <source>
        <strain evidence="12">DSM 17343 / BCRC 17206 / CCUG 44338 / CIP 107171 / LMG 19424 / R1</strain>
    </source>
</reference>
<keyword evidence="5 7" id="KW-1133">Transmembrane helix</keyword>
<keyword evidence="7" id="KW-0407">Ion channel</keyword>
<evidence type="ECO:0000313" key="12">
    <source>
        <dbReference type="Proteomes" id="UP000001692"/>
    </source>
</evidence>
<dbReference type="AlphaFoldDB" id="B2AIA3"/>
<name>B2AIA3_CUPTR</name>
<dbReference type="Gene3D" id="2.30.30.60">
    <property type="match status" value="1"/>
</dbReference>
<accession>B2AIA3</accession>
<evidence type="ECO:0000256" key="5">
    <source>
        <dbReference type="ARBA" id="ARBA00022989"/>
    </source>
</evidence>
<dbReference type="eggNOG" id="COG3264">
    <property type="taxonomic scope" value="Bacteria"/>
</dbReference>
<evidence type="ECO:0000313" key="11">
    <source>
        <dbReference type="EMBL" id="CAP63502.1"/>
    </source>
</evidence>
<dbReference type="HOGENOM" id="CLU_032048_1_0_4"/>
<evidence type="ECO:0000256" key="1">
    <source>
        <dbReference type="ARBA" id="ARBA00004651"/>
    </source>
</evidence>
<dbReference type="SUPFAM" id="SSF50182">
    <property type="entry name" value="Sm-like ribonucleoproteins"/>
    <property type="match status" value="1"/>
</dbReference>
<dbReference type="Proteomes" id="UP000001692">
    <property type="component" value="Chromosome 2"/>
</dbReference>
<dbReference type="Gene3D" id="3.30.70.100">
    <property type="match status" value="1"/>
</dbReference>
<organism evidence="11 12">
    <name type="scientific">Cupriavidus taiwanensis (strain DSM 17343 / BCRC 17206 / CCUG 44338 / CIP 107171 / LMG 19424 / R1)</name>
    <name type="common">Ralstonia taiwanensis (strain LMG 19424)</name>
    <dbReference type="NCBI Taxonomy" id="977880"/>
    <lineage>
        <taxon>Bacteria</taxon>
        <taxon>Pseudomonadati</taxon>
        <taxon>Pseudomonadota</taxon>
        <taxon>Betaproteobacteria</taxon>
        <taxon>Burkholderiales</taxon>
        <taxon>Burkholderiaceae</taxon>
        <taxon>Cupriavidus</taxon>
    </lineage>
</organism>
<feature type="transmembrane region" description="Helical" evidence="7">
    <location>
        <begin position="353"/>
        <end position="380"/>
    </location>
</feature>
<dbReference type="PANTHER" id="PTHR30221">
    <property type="entry name" value="SMALL-CONDUCTANCE MECHANOSENSITIVE CHANNEL"/>
    <property type="match status" value="1"/>
</dbReference>
<feature type="transmembrane region" description="Helical" evidence="7">
    <location>
        <begin position="267"/>
        <end position="288"/>
    </location>
</feature>
<dbReference type="Pfam" id="PF00924">
    <property type="entry name" value="MS_channel_2nd"/>
    <property type="match status" value="1"/>
</dbReference>
<keyword evidence="4 7" id="KW-0812">Transmembrane</keyword>
<dbReference type="Pfam" id="PF21082">
    <property type="entry name" value="MS_channel_3rd"/>
    <property type="match status" value="1"/>
</dbReference>
<keyword evidence="3" id="KW-1003">Cell membrane</keyword>
<comment type="subunit">
    <text evidence="7">Homoheptamer.</text>
</comment>
<dbReference type="InterPro" id="IPR006685">
    <property type="entry name" value="MscS_channel_2nd"/>
</dbReference>
<dbReference type="EMBL" id="CU633750">
    <property type="protein sequence ID" value="CAP63502.1"/>
    <property type="molecule type" value="Genomic_DNA"/>
</dbReference>
<evidence type="ECO:0000259" key="10">
    <source>
        <dbReference type="Pfam" id="PF21082"/>
    </source>
</evidence>
<dbReference type="SUPFAM" id="SSF82689">
    <property type="entry name" value="Mechanosensitive channel protein MscS (YggB), C-terminal domain"/>
    <property type="match status" value="1"/>
</dbReference>
<comment type="similarity">
    <text evidence="2 7">Belongs to the MscS (TC 1.A.23) family.</text>
</comment>
<feature type="compositionally biased region" description="Polar residues" evidence="8">
    <location>
        <begin position="554"/>
        <end position="563"/>
    </location>
</feature>
<feature type="transmembrane region" description="Helical" evidence="7">
    <location>
        <begin position="165"/>
        <end position="183"/>
    </location>
</feature>
<dbReference type="GO" id="GO:0008381">
    <property type="term" value="F:mechanosensitive monoatomic ion channel activity"/>
    <property type="evidence" value="ECO:0007669"/>
    <property type="project" value="InterPro"/>
</dbReference>
<dbReference type="PANTHER" id="PTHR30221:SF18">
    <property type="entry name" value="SLL0590 PROTEIN"/>
    <property type="match status" value="1"/>
</dbReference>
<feature type="region of interest" description="Disordered" evidence="8">
    <location>
        <begin position="544"/>
        <end position="563"/>
    </location>
</feature>
<dbReference type="InterPro" id="IPR045275">
    <property type="entry name" value="MscS_archaea/bacteria_type"/>
</dbReference>
<evidence type="ECO:0000256" key="3">
    <source>
        <dbReference type="ARBA" id="ARBA00022475"/>
    </source>
</evidence>
<dbReference type="InterPro" id="IPR011066">
    <property type="entry name" value="MscS_channel_C_sf"/>
</dbReference>
<dbReference type="KEGG" id="cti:RALTA_B0305"/>
<keyword evidence="12" id="KW-1185">Reference proteome</keyword>
<protein>
    <recommendedName>
        <fullName evidence="7">Small-conductance mechanosensitive channel</fullName>
    </recommendedName>
</protein>
<proteinExistence type="inferred from homology"/>
<evidence type="ECO:0000256" key="7">
    <source>
        <dbReference type="RuleBase" id="RU369025"/>
    </source>
</evidence>
<feature type="domain" description="Mechanosensitive ion channel MscS" evidence="9">
    <location>
        <begin position="366"/>
        <end position="433"/>
    </location>
</feature>
<keyword evidence="7" id="KW-0997">Cell inner membrane</keyword>
<sequence>MAPPFPKPHERRMTMVFLLMRRLLALAILLWLGIAAARAAPDPAAEAEAAPAEVRLMNRPIVVLRATLAGVTPEVRARRAHDRFEALTPSDLRQPVRTSPGELAGQHGEAIYIGERLLLAVVEGDRDPEDKAASLEALVRQTVDHVGHAVAARRQQQHWPTLIRGTLRAGGALAVAVLLGWALTKTRRLLGRVVDASLQRHLKARTANGFDWTAALYQLTDRIVRILAVALFALVAFVWLEFALLQFPLTHPLGERMGAYLWRLLEGIGSAAVGAIPGVLVVAIILFITRGVQAVVSSVFTATERGNLTVPGLHPETVPATRRLATVLVWALGFTFAYPYIPGSQSDVFKGVSVLLGFMLTLGSANVVNQLMSGMVLVYARALRVGDMVSIGDTVGWVESLGPLSVRLVNLRREQVTLPNAVVVGSAVHNYSRSGDIHQGGAALLSTAVTIGYDTPWRQVHAMLLNAVREVPGLDPATAPFVLQRGLSDFYVEYELFFAIEDPRRRFFALSTLHAAIQDEFNRHNVQIMSPHFVLQPKEPVTVPADQWHASPATPATQQRGEG</sequence>
<comment type="function">
    <text evidence="7">Mechanosensitive channel that participates in the regulation of osmotic pressure changes within the cell, opening in response to stretch forces in the membrane lipid bilayer, without the need for other proteins. Contributes to normal resistance to hypoosmotic shock. Forms an ion channel of 1.0 nanosiemens conductance with a slight preference for anions.</text>
</comment>
<gene>
    <name evidence="11" type="ordered locus">RALTA_B0305</name>
</gene>
<dbReference type="InterPro" id="IPR010920">
    <property type="entry name" value="LSM_dom_sf"/>
</dbReference>
<keyword evidence="6 7" id="KW-0472">Membrane</keyword>
<evidence type="ECO:0000256" key="8">
    <source>
        <dbReference type="SAM" id="MobiDB-lite"/>
    </source>
</evidence>
<dbReference type="GO" id="GO:0005886">
    <property type="term" value="C:plasma membrane"/>
    <property type="evidence" value="ECO:0007669"/>
    <property type="project" value="UniProtKB-SubCell"/>
</dbReference>
<evidence type="ECO:0000259" key="9">
    <source>
        <dbReference type="Pfam" id="PF00924"/>
    </source>
</evidence>
<dbReference type="InterPro" id="IPR049278">
    <property type="entry name" value="MS_channel_C"/>
</dbReference>
<feature type="domain" description="Mechanosensitive ion channel MscS C-terminal" evidence="10">
    <location>
        <begin position="447"/>
        <end position="528"/>
    </location>
</feature>